<proteinExistence type="predicted"/>
<name>A0A853IXR3_9BURK</name>
<keyword evidence="2" id="KW-1185">Reference proteome</keyword>
<evidence type="ECO:0008006" key="3">
    <source>
        <dbReference type="Google" id="ProtNLM"/>
    </source>
</evidence>
<dbReference type="SUPFAM" id="SSF52540">
    <property type="entry name" value="P-loop containing nucleoside triphosphate hydrolases"/>
    <property type="match status" value="1"/>
</dbReference>
<evidence type="ECO:0000313" key="2">
    <source>
        <dbReference type="Proteomes" id="UP000589716"/>
    </source>
</evidence>
<accession>A0A853IXR3</accession>
<evidence type="ECO:0000313" key="1">
    <source>
        <dbReference type="EMBL" id="NZA01209.1"/>
    </source>
</evidence>
<dbReference type="EMBL" id="JACCKX010000001">
    <property type="protein sequence ID" value="NZA01209.1"/>
    <property type="molecule type" value="Genomic_DNA"/>
</dbReference>
<reference evidence="1 2" key="1">
    <citation type="submission" date="2020-07" db="EMBL/GenBank/DDBJ databases">
        <authorList>
            <person name="Maaloum M."/>
        </authorList>
    </citation>
    <scope>NUCLEOTIDE SEQUENCE [LARGE SCALE GENOMIC DNA]</scope>
    <source>
        <strain evidence="1 2">GCS-AN-3</strain>
    </source>
</reference>
<dbReference type="InterPro" id="IPR050534">
    <property type="entry name" value="Coronavir_polyprotein_1ab"/>
</dbReference>
<sequence length="464" mass="50005">MVPTFDLVVFDEASQVGLAHALALMPLGRSYLFAGDPQQLSPVVRSSATLVQRWLGSSPFSKKPAGGSSVCFLDEQSRMAEPICGLVSHLFTTGWRFCTSCHHMQNLTVEADTYVACPSCGDVMWSDGQWRVLVLVCHAQRCDGRPCRKTGYRPGVAFGQPVPTQRGKAPAAVPRAQEKAFTQHAVATLLHWLATPAEGPAGDPAVEQLQRNALWLGYLMVPDTEQEKSACEHQLGQWIHRLPAHVKEPGKGFAPSLSKGSGACQQVGWWPLAAAKGLPQEAGWMAPGVLVLDEAKADDEAALHFAWRQWLHLFNTTQSLPGMWLVTASGLDHQDYDGLRTLQASAAAQPATQPSLNGAWLEVLDSVLVPLKPGMVRLAQAGAGIPEVGPELADDKGRVLAEAELVWSAAQVAVLRSDQADMAQAWAAQGWTVLCLDEDLTQCTAQPWEAAAATALGLTIEYQE</sequence>
<comment type="caution">
    <text evidence="1">The sequence shown here is derived from an EMBL/GenBank/DDBJ whole genome shotgun (WGS) entry which is preliminary data.</text>
</comment>
<gene>
    <name evidence="1" type="ORF">H0I39_04465</name>
</gene>
<dbReference type="Gene3D" id="3.40.50.300">
    <property type="entry name" value="P-loop containing nucleotide triphosphate hydrolases"/>
    <property type="match status" value="1"/>
</dbReference>
<dbReference type="RefSeq" id="WP_180549709.1">
    <property type="nucleotide sequence ID" value="NZ_JACCKX010000001.1"/>
</dbReference>
<protein>
    <recommendedName>
        <fullName evidence="3">DNA2/NAM7 helicase helicase domain-containing protein</fullName>
    </recommendedName>
</protein>
<dbReference type="GO" id="GO:0043139">
    <property type="term" value="F:5'-3' DNA helicase activity"/>
    <property type="evidence" value="ECO:0007669"/>
    <property type="project" value="TreeGrafter"/>
</dbReference>
<organism evidence="1 2">
    <name type="scientific">Ottowia beijingensis</name>
    <dbReference type="NCBI Taxonomy" id="1207057"/>
    <lineage>
        <taxon>Bacteria</taxon>
        <taxon>Pseudomonadati</taxon>
        <taxon>Pseudomonadota</taxon>
        <taxon>Betaproteobacteria</taxon>
        <taxon>Burkholderiales</taxon>
        <taxon>Comamonadaceae</taxon>
        <taxon>Ottowia</taxon>
    </lineage>
</organism>
<dbReference type="AlphaFoldDB" id="A0A853IXR3"/>
<dbReference type="InterPro" id="IPR027417">
    <property type="entry name" value="P-loop_NTPase"/>
</dbReference>
<dbReference type="PANTHER" id="PTHR43788">
    <property type="entry name" value="DNA2/NAM7 HELICASE FAMILY MEMBER"/>
    <property type="match status" value="1"/>
</dbReference>
<dbReference type="Proteomes" id="UP000589716">
    <property type="component" value="Unassembled WGS sequence"/>
</dbReference>
<dbReference type="PANTHER" id="PTHR43788:SF8">
    <property type="entry name" value="DNA-BINDING PROTEIN SMUBP-2"/>
    <property type="match status" value="1"/>
</dbReference>